<sequence length="252" mass="27184">MQGDSRDAIRRMGAGVRVCMVEDDADLRDELLFGLGEYGFSVRGFPGSRELYLGLLNEPCDVVIVDIGLPGEDGFSVTASLKAIGGVGVVLLTSRRSVEDRVRALLEGGDAYLVKPIDLRELAATLLCVHRRVAGSPAERPAADPPPPPPAAAGAARWSLSVDGWMLMAPSGHGVSLTASERLLMACLFDHPNEAVRREVLIEALGHRSDYYLNHRLDMLVSRLRSKVKQETGCVLPLRAVRAVGFVLSCNV</sequence>
<accession>A0A4S4AM77</accession>
<dbReference type="RefSeq" id="WP_136385397.1">
    <property type="nucleotide sequence ID" value="NZ_SSOD01000009.1"/>
</dbReference>
<dbReference type="AlphaFoldDB" id="A0A4S4AM77"/>
<dbReference type="GO" id="GO:0006355">
    <property type="term" value="P:regulation of DNA-templated transcription"/>
    <property type="evidence" value="ECO:0007669"/>
    <property type="project" value="InterPro"/>
</dbReference>
<name>A0A4S4AM77_9RHOO</name>
<dbReference type="OrthoDB" id="8583421at2"/>
<dbReference type="SUPFAM" id="SSF52172">
    <property type="entry name" value="CheY-like"/>
    <property type="match status" value="1"/>
</dbReference>
<feature type="modified residue" description="4-aspartylphosphate" evidence="2">
    <location>
        <position position="66"/>
    </location>
</feature>
<evidence type="ECO:0000256" key="3">
    <source>
        <dbReference type="PROSITE-ProRule" id="PRU01091"/>
    </source>
</evidence>
<reference evidence="6 7" key="1">
    <citation type="submission" date="2019-04" db="EMBL/GenBank/DDBJ databases">
        <title>Azoarcus rhizosphaerae sp. nov. isolated from rhizosphere of Ficus religiosa.</title>
        <authorList>
            <person name="Lin S.-Y."/>
            <person name="Hameed A."/>
            <person name="Hsu Y.-H."/>
            <person name="Young C.-C."/>
        </authorList>
    </citation>
    <scope>NUCLEOTIDE SEQUENCE [LARGE SCALE GENOMIC DNA]</scope>
    <source>
        <strain evidence="6 7">CC-YHH848</strain>
    </source>
</reference>
<dbReference type="InterPro" id="IPR036388">
    <property type="entry name" value="WH-like_DNA-bd_sf"/>
</dbReference>
<feature type="domain" description="OmpR/PhoB-type" evidence="5">
    <location>
        <begin position="148"/>
        <end position="250"/>
    </location>
</feature>
<keyword evidence="7" id="KW-1185">Reference proteome</keyword>
<dbReference type="Gene3D" id="1.10.10.10">
    <property type="entry name" value="Winged helix-like DNA-binding domain superfamily/Winged helix DNA-binding domain"/>
    <property type="match status" value="1"/>
</dbReference>
<dbReference type="GO" id="GO:0032993">
    <property type="term" value="C:protein-DNA complex"/>
    <property type="evidence" value="ECO:0007669"/>
    <property type="project" value="TreeGrafter"/>
</dbReference>
<feature type="DNA-binding region" description="OmpR/PhoB-type" evidence="3">
    <location>
        <begin position="148"/>
        <end position="250"/>
    </location>
</feature>
<dbReference type="Proteomes" id="UP000307956">
    <property type="component" value="Unassembled WGS sequence"/>
</dbReference>
<evidence type="ECO:0000259" key="4">
    <source>
        <dbReference type="PROSITE" id="PS50110"/>
    </source>
</evidence>
<organism evidence="6 7">
    <name type="scientific">Pseudothauera rhizosphaerae</name>
    <dbReference type="NCBI Taxonomy" id="2565932"/>
    <lineage>
        <taxon>Bacteria</taxon>
        <taxon>Pseudomonadati</taxon>
        <taxon>Pseudomonadota</taxon>
        <taxon>Betaproteobacteria</taxon>
        <taxon>Rhodocyclales</taxon>
        <taxon>Zoogloeaceae</taxon>
        <taxon>Pseudothauera</taxon>
    </lineage>
</organism>
<evidence type="ECO:0000313" key="6">
    <source>
        <dbReference type="EMBL" id="THF60668.1"/>
    </source>
</evidence>
<dbReference type="PANTHER" id="PTHR48111:SF37">
    <property type="entry name" value="RESPONSE REGULATOR PROTEIN CARR"/>
    <property type="match status" value="1"/>
</dbReference>
<evidence type="ECO:0000256" key="1">
    <source>
        <dbReference type="ARBA" id="ARBA00023125"/>
    </source>
</evidence>
<protein>
    <submittedName>
        <fullName evidence="6">Response regulator transcription factor</fullName>
    </submittedName>
</protein>
<evidence type="ECO:0000313" key="7">
    <source>
        <dbReference type="Proteomes" id="UP000307956"/>
    </source>
</evidence>
<dbReference type="GO" id="GO:0005829">
    <property type="term" value="C:cytosol"/>
    <property type="evidence" value="ECO:0007669"/>
    <property type="project" value="TreeGrafter"/>
</dbReference>
<evidence type="ECO:0000259" key="5">
    <source>
        <dbReference type="PROSITE" id="PS51755"/>
    </source>
</evidence>
<dbReference type="GO" id="GO:0000156">
    <property type="term" value="F:phosphorelay response regulator activity"/>
    <property type="evidence" value="ECO:0007669"/>
    <property type="project" value="TreeGrafter"/>
</dbReference>
<gene>
    <name evidence="6" type="ORF">E6O51_12875</name>
</gene>
<dbReference type="Pfam" id="PF00072">
    <property type="entry name" value="Response_reg"/>
    <property type="match status" value="1"/>
</dbReference>
<keyword evidence="1 3" id="KW-0238">DNA-binding</keyword>
<dbReference type="Gene3D" id="3.40.50.2300">
    <property type="match status" value="1"/>
</dbReference>
<dbReference type="PANTHER" id="PTHR48111">
    <property type="entry name" value="REGULATOR OF RPOS"/>
    <property type="match status" value="1"/>
</dbReference>
<dbReference type="InterPro" id="IPR016032">
    <property type="entry name" value="Sig_transdc_resp-reg_C-effctor"/>
</dbReference>
<evidence type="ECO:0000256" key="2">
    <source>
        <dbReference type="PROSITE-ProRule" id="PRU00169"/>
    </source>
</evidence>
<dbReference type="InterPro" id="IPR001867">
    <property type="entry name" value="OmpR/PhoB-type_DNA-bd"/>
</dbReference>
<dbReference type="Pfam" id="PF00486">
    <property type="entry name" value="Trans_reg_C"/>
    <property type="match status" value="1"/>
</dbReference>
<dbReference type="PROSITE" id="PS51755">
    <property type="entry name" value="OMPR_PHOB"/>
    <property type="match status" value="1"/>
</dbReference>
<dbReference type="InterPro" id="IPR001789">
    <property type="entry name" value="Sig_transdc_resp-reg_receiver"/>
</dbReference>
<keyword evidence="2" id="KW-0597">Phosphoprotein</keyword>
<dbReference type="SUPFAM" id="SSF46894">
    <property type="entry name" value="C-terminal effector domain of the bipartite response regulators"/>
    <property type="match status" value="1"/>
</dbReference>
<proteinExistence type="predicted"/>
<dbReference type="GO" id="GO:0000976">
    <property type="term" value="F:transcription cis-regulatory region binding"/>
    <property type="evidence" value="ECO:0007669"/>
    <property type="project" value="TreeGrafter"/>
</dbReference>
<dbReference type="SMART" id="SM00862">
    <property type="entry name" value="Trans_reg_C"/>
    <property type="match status" value="1"/>
</dbReference>
<dbReference type="PROSITE" id="PS50110">
    <property type="entry name" value="RESPONSE_REGULATORY"/>
    <property type="match status" value="1"/>
</dbReference>
<dbReference type="EMBL" id="SSOD01000009">
    <property type="protein sequence ID" value="THF60668.1"/>
    <property type="molecule type" value="Genomic_DNA"/>
</dbReference>
<comment type="caution">
    <text evidence="6">The sequence shown here is derived from an EMBL/GenBank/DDBJ whole genome shotgun (WGS) entry which is preliminary data.</text>
</comment>
<dbReference type="SMART" id="SM00448">
    <property type="entry name" value="REC"/>
    <property type="match status" value="1"/>
</dbReference>
<feature type="domain" description="Response regulatory" evidence="4">
    <location>
        <begin position="17"/>
        <end position="130"/>
    </location>
</feature>
<dbReference type="InterPro" id="IPR011006">
    <property type="entry name" value="CheY-like_superfamily"/>
</dbReference>
<dbReference type="InterPro" id="IPR039420">
    <property type="entry name" value="WalR-like"/>
</dbReference>